<name>F0WMJ7_9STRA</name>
<evidence type="ECO:0000313" key="1">
    <source>
        <dbReference type="EMBL" id="CCA22529.1"/>
    </source>
</evidence>
<dbReference type="HOGENOM" id="CLU_001650_6_3_1"/>
<sequence length="161" mass="18075">MHQPRFRDWNLAQHIIRYLKGSKTLKLHMVAEPITGASLNLVTSNDVYFASDKVDRKSLTGAIVVPNGMLVRWTTCKKKNVVLLSVMEAEFVAASNAARELLQELDLVIVTSMPVIVDNQDAIKHLEGDLSSARAKHIYISVELVCDQARQDERRYIDEGA</sequence>
<dbReference type="PANTHER" id="PTHR11439:SF440">
    <property type="entry name" value="INTEGRASE CATALYTIC DOMAIN-CONTAINING PROTEIN"/>
    <property type="match status" value="1"/>
</dbReference>
<keyword evidence="1" id="KW-0695">RNA-directed DNA polymerase</keyword>
<dbReference type="CDD" id="cd09272">
    <property type="entry name" value="RNase_HI_RT_Ty1"/>
    <property type="match status" value="1"/>
</dbReference>
<dbReference type="EMBL" id="FR824202">
    <property type="protein sequence ID" value="CCA22529.1"/>
    <property type="molecule type" value="Genomic_DNA"/>
</dbReference>
<keyword evidence="1" id="KW-0548">Nucleotidyltransferase</keyword>
<gene>
    <name evidence="1" type="primary">AlNc14C157G7687</name>
    <name evidence="1" type="ORF">ALNC14_086720</name>
</gene>
<organism evidence="1">
    <name type="scientific">Albugo laibachii Nc14</name>
    <dbReference type="NCBI Taxonomy" id="890382"/>
    <lineage>
        <taxon>Eukaryota</taxon>
        <taxon>Sar</taxon>
        <taxon>Stramenopiles</taxon>
        <taxon>Oomycota</taxon>
        <taxon>Peronosporomycetes</taxon>
        <taxon>Albuginales</taxon>
        <taxon>Albuginaceae</taxon>
        <taxon>Albugo</taxon>
    </lineage>
</organism>
<reference evidence="1" key="2">
    <citation type="submission" date="2011-02" db="EMBL/GenBank/DDBJ databases">
        <authorList>
            <person name="MacLean D."/>
        </authorList>
    </citation>
    <scope>NUCLEOTIDE SEQUENCE</scope>
</reference>
<accession>F0WMJ7</accession>
<reference evidence="1" key="1">
    <citation type="journal article" date="2011" name="PLoS Biol.">
        <title>Gene gain and loss during evolution of obligate parasitism in the white rust pathogen of Arabidopsis thaliana.</title>
        <authorList>
            <person name="Kemen E."/>
            <person name="Gardiner A."/>
            <person name="Schultz-Larsen T."/>
            <person name="Kemen A.C."/>
            <person name="Balmuth A.L."/>
            <person name="Robert-Seilaniantz A."/>
            <person name="Bailey K."/>
            <person name="Holub E."/>
            <person name="Studholme D.J."/>
            <person name="Maclean D."/>
            <person name="Jones J.D."/>
        </authorList>
    </citation>
    <scope>NUCLEOTIDE SEQUENCE</scope>
</reference>
<protein>
    <submittedName>
        <fullName evidence="1">Transposon polyprotein reverse transcriptase putativ</fullName>
    </submittedName>
</protein>
<dbReference type="GO" id="GO:0003964">
    <property type="term" value="F:RNA-directed DNA polymerase activity"/>
    <property type="evidence" value="ECO:0007669"/>
    <property type="project" value="UniProtKB-KW"/>
</dbReference>
<keyword evidence="1" id="KW-0808">Transferase</keyword>
<proteinExistence type="predicted"/>
<dbReference type="AlphaFoldDB" id="F0WMJ7"/>
<dbReference type="PANTHER" id="PTHR11439">
    <property type="entry name" value="GAG-POL-RELATED RETROTRANSPOSON"/>
    <property type="match status" value="1"/>
</dbReference>